<evidence type="ECO:0000313" key="2">
    <source>
        <dbReference type="Proteomes" id="UP000261905"/>
    </source>
</evidence>
<accession>A0A371PFT1</accession>
<organism evidence="1 2">
    <name type="scientific">Paenibacillus paeoniae</name>
    <dbReference type="NCBI Taxonomy" id="2292705"/>
    <lineage>
        <taxon>Bacteria</taxon>
        <taxon>Bacillati</taxon>
        <taxon>Bacillota</taxon>
        <taxon>Bacilli</taxon>
        <taxon>Bacillales</taxon>
        <taxon>Paenibacillaceae</taxon>
        <taxon>Paenibacillus</taxon>
    </lineage>
</organism>
<dbReference type="OrthoDB" id="2661600at2"/>
<comment type="caution">
    <text evidence="1">The sequence shown here is derived from an EMBL/GenBank/DDBJ whole genome shotgun (WGS) entry which is preliminary data.</text>
</comment>
<evidence type="ECO:0000313" key="1">
    <source>
        <dbReference type="EMBL" id="REK74260.1"/>
    </source>
</evidence>
<reference evidence="1 2" key="1">
    <citation type="submission" date="2018-08" db="EMBL/GenBank/DDBJ databases">
        <title>Paenibacillus sp. M4BSY-1, whole genome shotgun sequence.</title>
        <authorList>
            <person name="Tuo L."/>
        </authorList>
    </citation>
    <scope>NUCLEOTIDE SEQUENCE [LARGE SCALE GENOMIC DNA]</scope>
    <source>
        <strain evidence="1 2">M4BSY-1</strain>
    </source>
</reference>
<sequence>MDLLIRGIPAKALFYHSDSNEAYDVFVSIEHGWPDAPRYCRRYGDENILEVERCDYEFIHYVHDRTLKRYFVEKMIMDTESEIQLYEKEIMHCPIIHLAQRWSETDRDKWWTQLYPSRFELLRLNKQRALRRLKRYLKLRKEC</sequence>
<proteinExistence type="predicted"/>
<name>A0A371PFT1_9BACL</name>
<protein>
    <submittedName>
        <fullName evidence="1">Uncharacterized protein</fullName>
    </submittedName>
</protein>
<dbReference type="AlphaFoldDB" id="A0A371PFT1"/>
<dbReference type="EMBL" id="QUBQ01000003">
    <property type="protein sequence ID" value="REK74260.1"/>
    <property type="molecule type" value="Genomic_DNA"/>
</dbReference>
<dbReference type="RefSeq" id="WP_116047471.1">
    <property type="nucleotide sequence ID" value="NZ_QUBQ01000003.1"/>
</dbReference>
<dbReference type="Proteomes" id="UP000261905">
    <property type="component" value="Unassembled WGS sequence"/>
</dbReference>
<keyword evidence="2" id="KW-1185">Reference proteome</keyword>
<gene>
    <name evidence="1" type="ORF">DX130_17105</name>
</gene>